<gene>
    <name evidence="7" type="ORF">QJV27_07345</name>
</gene>
<dbReference type="PIRSF" id="PIRSF000090">
    <property type="entry name" value="Beta-ETF"/>
    <property type="match status" value="1"/>
</dbReference>
<evidence type="ECO:0000256" key="4">
    <source>
        <dbReference type="ARBA" id="ARBA00022982"/>
    </source>
</evidence>
<keyword evidence="3" id="KW-0813">Transport</keyword>
<dbReference type="Gene3D" id="3.40.50.620">
    <property type="entry name" value="HUPs"/>
    <property type="match status" value="1"/>
</dbReference>
<keyword evidence="4" id="KW-0249">Electron transport</keyword>
<dbReference type="InterPro" id="IPR000049">
    <property type="entry name" value="ET-Flavoprotein_bsu_CS"/>
</dbReference>
<evidence type="ECO:0000259" key="6">
    <source>
        <dbReference type="SMART" id="SM00893"/>
    </source>
</evidence>
<dbReference type="CDD" id="cd01714">
    <property type="entry name" value="ETF_beta"/>
    <property type="match status" value="1"/>
</dbReference>
<dbReference type="PROSITE" id="PS01065">
    <property type="entry name" value="ETF_BETA"/>
    <property type="match status" value="1"/>
</dbReference>
<keyword evidence="8" id="KW-1185">Reference proteome</keyword>
<reference evidence="7" key="1">
    <citation type="submission" date="2023-05" db="EMBL/GenBank/DDBJ databases">
        <title>Whole genome sequence of Commensalibacter sp.</title>
        <authorList>
            <person name="Charoenyingcharoen P."/>
            <person name="Yukphan P."/>
        </authorList>
    </citation>
    <scope>NUCLEOTIDE SEQUENCE</scope>
    <source>
        <strain evidence="7">TBRC 16381</strain>
    </source>
</reference>
<dbReference type="Pfam" id="PF01012">
    <property type="entry name" value="ETF"/>
    <property type="match status" value="1"/>
</dbReference>
<dbReference type="InterPro" id="IPR014729">
    <property type="entry name" value="Rossmann-like_a/b/a_fold"/>
</dbReference>
<proteinExistence type="inferred from homology"/>
<comment type="similarity">
    <text evidence="1">Belongs to the ETF beta-subunit/FixA family.</text>
</comment>
<evidence type="ECO:0000256" key="1">
    <source>
        <dbReference type="ARBA" id="ARBA00007557"/>
    </source>
</evidence>
<dbReference type="InterPro" id="IPR033948">
    <property type="entry name" value="ETF_beta_N"/>
</dbReference>
<evidence type="ECO:0000313" key="7">
    <source>
        <dbReference type="EMBL" id="MDI2091183.1"/>
    </source>
</evidence>
<dbReference type="EMBL" id="JASBAO010000001">
    <property type="protein sequence ID" value="MDI2091183.1"/>
    <property type="molecule type" value="Genomic_DNA"/>
</dbReference>
<dbReference type="Proteomes" id="UP001431634">
    <property type="component" value="Unassembled WGS sequence"/>
</dbReference>
<accession>A0ABT6Q239</accession>
<sequence length="249" mass="26987">MKVLVPVKRVVDSNIKPLVKSDGSGVEIGGVKMSMNPFDETAVEEAVRLKEQKIVSEIVVISIGEAKCQDTLRTAMAMGADRAILVTTDEPIESLGVAKIVQHFVQKERPNFVLMGKQASDDDTNAMGQILAAKLGWAQGTFISKLDINGDKALVVREVDDGQEVLELALPAILTTDLRLNEPRYASLPNIMKARKKPIDTVALADLGIDTAVRLEVKSVKESSSVRAGVIVNSVEELMDKLQNEAKVI</sequence>
<dbReference type="InterPro" id="IPR014730">
    <property type="entry name" value="ETF_a/b_N"/>
</dbReference>
<dbReference type="PANTHER" id="PTHR21294:SF8">
    <property type="entry name" value="ELECTRON TRANSFER FLAVOPROTEIN SUBUNIT BETA"/>
    <property type="match status" value="1"/>
</dbReference>
<comment type="caution">
    <text evidence="7">The sequence shown here is derived from an EMBL/GenBank/DDBJ whole genome shotgun (WGS) entry which is preliminary data.</text>
</comment>
<evidence type="ECO:0000256" key="3">
    <source>
        <dbReference type="ARBA" id="ARBA00022448"/>
    </source>
</evidence>
<organism evidence="7 8">
    <name type="scientific">Commensalibacter oyaizuii</name>
    <dbReference type="NCBI Taxonomy" id="3043873"/>
    <lineage>
        <taxon>Bacteria</taxon>
        <taxon>Pseudomonadati</taxon>
        <taxon>Pseudomonadota</taxon>
        <taxon>Alphaproteobacteria</taxon>
        <taxon>Acetobacterales</taxon>
        <taxon>Acetobacteraceae</taxon>
    </lineage>
</organism>
<feature type="domain" description="Electron transfer flavoprotein alpha/beta-subunit N-terminal" evidence="6">
    <location>
        <begin position="23"/>
        <end position="211"/>
    </location>
</feature>
<name>A0ABT6Q239_9PROT</name>
<evidence type="ECO:0000313" key="8">
    <source>
        <dbReference type="Proteomes" id="UP001431634"/>
    </source>
</evidence>
<dbReference type="RefSeq" id="WP_281448279.1">
    <property type="nucleotide sequence ID" value="NZ_JASBAO010000001.1"/>
</dbReference>
<protein>
    <recommendedName>
        <fullName evidence="2">Electron transfer flavoprotein subunit beta</fullName>
    </recommendedName>
    <alternativeName>
        <fullName evidence="5">Electron transfer flavoprotein small subunit</fullName>
    </alternativeName>
</protein>
<dbReference type="InterPro" id="IPR012255">
    <property type="entry name" value="ETF_b"/>
</dbReference>
<dbReference type="PANTHER" id="PTHR21294">
    <property type="entry name" value="ELECTRON TRANSFER FLAVOPROTEIN BETA-SUBUNIT"/>
    <property type="match status" value="1"/>
</dbReference>
<evidence type="ECO:0000256" key="2">
    <source>
        <dbReference type="ARBA" id="ARBA00016797"/>
    </source>
</evidence>
<dbReference type="SUPFAM" id="SSF52402">
    <property type="entry name" value="Adenine nucleotide alpha hydrolases-like"/>
    <property type="match status" value="1"/>
</dbReference>
<dbReference type="SMART" id="SM00893">
    <property type="entry name" value="ETF"/>
    <property type="match status" value="1"/>
</dbReference>
<evidence type="ECO:0000256" key="5">
    <source>
        <dbReference type="ARBA" id="ARBA00042002"/>
    </source>
</evidence>